<name>A0A368JSC7_9BACT</name>
<protein>
    <recommendedName>
        <fullName evidence="1">Lipocalin-like domain-containing protein</fullName>
    </recommendedName>
</protein>
<dbReference type="AlphaFoldDB" id="A0A368JSC7"/>
<feature type="domain" description="Lipocalin-like" evidence="1">
    <location>
        <begin position="32"/>
        <end position="125"/>
    </location>
</feature>
<accession>A0A368JSC7</accession>
<dbReference type="RefSeq" id="WP_114405139.1">
    <property type="nucleotide sequence ID" value="NZ_QOWE01000004.1"/>
</dbReference>
<dbReference type="Pfam" id="PF13648">
    <property type="entry name" value="Lipocalin_4"/>
    <property type="match status" value="1"/>
</dbReference>
<evidence type="ECO:0000313" key="3">
    <source>
        <dbReference type="Proteomes" id="UP000253383"/>
    </source>
</evidence>
<organism evidence="2 3">
    <name type="scientific">Larkinella punicea</name>
    <dbReference type="NCBI Taxonomy" id="2315727"/>
    <lineage>
        <taxon>Bacteria</taxon>
        <taxon>Pseudomonadati</taxon>
        <taxon>Bacteroidota</taxon>
        <taxon>Cytophagia</taxon>
        <taxon>Cytophagales</taxon>
        <taxon>Spirosomataceae</taxon>
        <taxon>Larkinella</taxon>
    </lineage>
</organism>
<proteinExistence type="predicted"/>
<dbReference type="InterPro" id="IPR024311">
    <property type="entry name" value="Lipocalin-like"/>
</dbReference>
<keyword evidence="3" id="KW-1185">Reference proteome</keyword>
<comment type="caution">
    <text evidence="2">The sequence shown here is derived from an EMBL/GenBank/DDBJ whole genome shotgun (WGS) entry which is preliminary data.</text>
</comment>
<evidence type="ECO:0000259" key="1">
    <source>
        <dbReference type="Pfam" id="PF13648"/>
    </source>
</evidence>
<evidence type="ECO:0000313" key="2">
    <source>
        <dbReference type="EMBL" id="RCR70570.1"/>
    </source>
</evidence>
<gene>
    <name evidence="2" type="ORF">DUE52_06385</name>
</gene>
<sequence length="157" mass="17373">MKRLLYLICVVVFAAGLSSCNKDDDPAPAPVVGQWSVDRARYAGFTGDFASLNGDEDLSNPTVTGYRDDIDIKSDNTFSGTERSNGSVFDYKGTWTLTNNDLVLKEEAGDEFKYTYDNTTTPNQLLGEVLARSGRFLNANRDTVTVNYTVQLIYAKK</sequence>
<dbReference type="PROSITE" id="PS51257">
    <property type="entry name" value="PROKAR_LIPOPROTEIN"/>
    <property type="match status" value="1"/>
</dbReference>
<dbReference type="Proteomes" id="UP000253383">
    <property type="component" value="Unassembled WGS sequence"/>
</dbReference>
<dbReference type="EMBL" id="QOWE01000004">
    <property type="protein sequence ID" value="RCR70570.1"/>
    <property type="molecule type" value="Genomic_DNA"/>
</dbReference>
<reference evidence="2 3" key="1">
    <citation type="submission" date="2018-07" db="EMBL/GenBank/DDBJ databases">
        <title>Genome analysis of Larkinella rosea.</title>
        <authorList>
            <person name="Zhou Z."/>
            <person name="Wang G."/>
        </authorList>
    </citation>
    <scope>NUCLEOTIDE SEQUENCE [LARGE SCALE GENOMIC DNA]</scope>
    <source>
        <strain evidence="3">zzj9</strain>
    </source>
</reference>
<dbReference type="OrthoDB" id="961488at2"/>